<evidence type="ECO:0000313" key="4">
    <source>
        <dbReference type="EMBL" id="TWI05917.1"/>
    </source>
</evidence>
<accession>A0A562LE54</accession>
<reference evidence="4 5" key="1">
    <citation type="journal article" date="2015" name="Stand. Genomic Sci.">
        <title>Genomic Encyclopedia of Bacterial and Archaeal Type Strains, Phase III: the genomes of soil and plant-associated and newly described type strains.</title>
        <authorList>
            <person name="Whitman W.B."/>
            <person name="Woyke T."/>
            <person name="Klenk H.P."/>
            <person name="Zhou Y."/>
            <person name="Lilburn T.G."/>
            <person name="Beck B.J."/>
            <person name="De Vos P."/>
            <person name="Vandamme P."/>
            <person name="Eisen J.A."/>
            <person name="Garrity G."/>
            <person name="Hugenholtz P."/>
            <person name="Kyrpides N.C."/>
        </authorList>
    </citation>
    <scope>NUCLEOTIDE SEQUENCE [LARGE SCALE GENOMIC DNA]</scope>
    <source>
        <strain evidence="4 5">CGMCC 1.10821</strain>
    </source>
</reference>
<keyword evidence="1 2" id="KW-0732">Signal</keyword>
<dbReference type="InterPro" id="IPR012336">
    <property type="entry name" value="Thioredoxin-like_fold"/>
</dbReference>
<dbReference type="InterPro" id="IPR050824">
    <property type="entry name" value="Thiol_disulfide_DsbA"/>
</dbReference>
<protein>
    <submittedName>
        <fullName evidence="4">Thiol:disulfide interchange protein DsbA</fullName>
    </submittedName>
</protein>
<keyword evidence="5" id="KW-1185">Reference proteome</keyword>
<evidence type="ECO:0000313" key="5">
    <source>
        <dbReference type="Proteomes" id="UP000315167"/>
    </source>
</evidence>
<proteinExistence type="predicted"/>
<comment type="caution">
    <text evidence="4">The sequence shown here is derived from an EMBL/GenBank/DDBJ whole genome shotgun (WGS) entry which is preliminary data.</text>
</comment>
<feature type="chain" id="PRO_5021849187" evidence="2">
    <location>
        <begin position="23"/>
        <end position="238"/>
    </location>
</feature>
<dbReference type="AlphaFoldDB" id="A0A562LE54"/>
<feature type="domain" description="Thioredoxin" evidence="3">
    <location>
        <begin position="41"/>
        <end position="231"/>
    </location>
</feature>
<feature type="signal peptide" evidence="2">
    <location>
        <begin position="1"/>
        <end position="22"/>
    </location>
</feature>
<dbReference type="InterPro" id="IPR023205">
    <property type="entry name" value="DsbA/DsbL"/>
</dbReference>
<dbReference type="Proteomes" id="UP000315167">
    <property type="component" value="Unassembled WGS sequence"/>
</dbReference>
<dbReference type="PANTHER" id="PTHR35891">
    <property type="entry name" value="THIOL:DISULFIDE INTERCHANGE PROTEIN DSBA"/>
    <property type="match status" value="1"/>
</dbReference>
<gene>
    <name evidence="4" type="ORF">IP90_00179</name>
</gene>
<evidence type="ECO:0000256" key="2">
    <source>
        <dbReference type="SAM" id="SignalP"/>
    </source>
</evidence>
<sequence length="238" mass="24878">MTKRLALLLVLLLPLAACNRSAPPTPDTAAGATPAAADAIASPGTPVAGVDYIEIPNGQPFAPVEGKVEVAEAFGYPCPHCAHFEPMLTTWKAKLPDSARFVSVPAPFGGPWDDFARGYFAAEALGLADRTHMAMFQAIHGQRSLAPNASVEQIAAFYGLHGANAADFAAAMRSAQVDARLEQARRFLAASEVAGAPQIGTPMMIVNGKYRIDAGQGGYEKMLDTVDKLVARESAAGG</sequence>
<dbReference type="CDD" id="cd03019">
    <property type="entry name" value="DsbA_DsbA"/>
    <property type="match status" value="1"/>
</dbReference>
<dbReference type="SUPFAM" id="SSF52833">
    <property type="entry name" value="Thioredoxin-like"/>
    <property type="match status" value="1"/>
</dbReference>
<dbReference type="InterPro" id="IPR036249">
    <property type="entry name" value="Thioredoxin-like_sf"/>
</dbReference>
<dbReference type="EMBL" id="VLKN01000001">
    <property type="protein sequence ID" value="TWI05917.1"/>
    <property type="molecule type" value="Genomic_DNA"/>
</dbReference>
<dbReference type="InterPro" id="IPR013766">
    <property type="entry name" value="Thioredoxin_domain"/>
</dbReference>
<organism evidence="4 5">
    <name type="scientific">Luteimonas cucumeris</name>
    <dbReference type="NCBI Taxonomy" id="985012"/>
    <lineage>
        <taxon>Bacteria</taxon>
        <taxon>Pseudomonadati</taxon>
        <taxon>Pseudomonadota</taxon>
        <taxon>Gammaproteobacteria</taxon>
        <taxon>Lysobacterales</taxon>
        <taxon>Lysobacteraceae</taxon>
        <taxon>Luteimonas</taxon>
    </lineage>
</organism>
<dbReference type="PROSITE" id="PS51352">
    <property type="entry name" value="THIOREDOXIN_2"/>
    <property type="match status" value="1"/>
</dbReference>
<dbReference type="Gene3D" id="3.40.30.10">
    <property type="entry name" value="Glutaredoxin"/>
    <property type="match status" value="1"/>
</dbReference>
<name>A0A562LE54_9GAMM</name>
<dbReference type="Pfam" id="PF13462">
    <property type="entry name" value="Thioredoxin_4"/>
    <property type="match status" value="1"/>
</dbReference>
<evidence type="ECO:0000256" key="1">
    <source>
        <dbReference type="ARBA" id="ARBA00022729"/>
    </source>
</evidence>
<dbReference type="OrthoDB" id="9784896at2"/>
<dbReference type="PANTHER" id="PTHR35891:SF2">
    <property type="entry name" value="THIOL:DISULFIDE INTERCHANGE PROTEIN DSBA"/>
    <property type="match status" value="1"/>
</dbReference>
<evidence type="ECO:0000259" key="3">
    <source>
        <dbReference type="PROSITE" id="PS51352"/>
    </source>
</evidence>
<dbReference type="RefSeq" id="WP_144897712.1">
    <property type="nucleotide sequence ID" value="NZ_VLKN01000001.1"/>
</dbReference>